<reference evidence="2 3" key="1">
    <citation type="submission" date="2019-07" db="EMBL/GenBank/DDBJ databases">
        <title>Chromosome genome assembly for large yellow croaker.</title>
        <authorList>
            <person name="Xiao S."/>
        </authorList>
    </citation>
    <scope>NUCLEOTIDE SEQUENCE [LARGE SCALE GENOMIC DNA]</scope>
    <source>
        <strain evidence="2">JMULYC20181020</strain>
        <tissue evidence="2">Muscle</tissue>
    </source>
</reference>
<comment type="caution">
    <text evidence="2">The sequence shown here is derived from an EMBL/GenBank/DDBJ whole genome shotgun (WGS) entry which is preliminary data.</text>
</comment>
<dbReference type="PROSITE" id="PS51498">
    <property type="entry name" value="MABP"/>
    <property type="match status" value="2"/>
</dbReference>
<organism evidence="2 3">
    <name type="scientific">Larimichthys crocea</name>
    <name type="common">Large yellow croaker</name>
    <name type="synonym">Pseudosciaena crocea</name>
    <dbReference type="NCBI Taxonomy" id="215358"/>
    <lineage>
        <taxon>Eukaryota</taxon>
        <taxon>Metazoa</taxon>
        <taxon>Chordata</taxon>
        <taxon>Craniata</taxon>
        <taxon>Vertebrata</taxon>
        <taxon>Euteleostomi</taxon>
        <taxon>Actinopterygii</taxon>
        <taxon>Neopterygii</taxon>
        <taxon>Teleostei</taxon>
        <taxon>Neoteleostei</taxon>
        <taxon>Acanthomorphata</taxon>
        <taxon>Eupercaria</taxon>
        <taxon>Sciaenidae</taxon>
        <taxon>Larimichthys</taxon>
    </lineage>
</organism>
<proteinExistence type="predicted"/>
<gene>
    <name evidence="2" type="ORF">D5F01_LYC15080</name>
</gene>
<dbReference type="InterPro" id="IPR023341">
    <property type="entry name" value="MABP"/>
</dbReference>
<dbReference type="Proteomes" id="UP000424527">
    <property type="component" value="Unassembled WGS sequence"/>
</dbReference>
<sequence>MIFFPHLQLSTMAQYITHLDVSIDEAEEKNLQSQGFKKINVDLNEGAGGNYIYLWYKKEQGPAPITRLQVTFSDDMAVGLISAGYTKIDKDLNAGAGGDYIYLWYFKGSTEYDTPIVELDVTADAQSEGLKFKNDWERLACDLNRNAKGNWIHIWMKREKQTYICDITATDSFGLDADYFQQGYNRLDEDTNRDAGGAYVFIWYRQTTNQANALTDLKVSTNYQEYQSLQQQNYELVSVDLNQGTGGNQVYMWYKKVGIHPIKGITLLVNTDAVPVYERAGVNVITKNLNEGTDGSTEYLCYHQ</sequence>
<evidence type="ECO:0000313" key="3">
    <source>
        <dbReference type="Proteomes" id="UP000424527"/>
    </source>
</evidence>
<dbReference type="GO" id="GO:0005737">
    <property type="term" value="C:cytoplasm"/>
    <property type="evidence" value="ECO:0007669"/>
    <property type="project" value="UniProtKB-ARBA"/>
</dbReference>
<accession>A0A6G0I7G0</accession>
<name>A0A6G0I7G0_LARCR</name>
<evidence type="ECO:0000313" key="2">
    <source>
        <dbReference type="EMBL" id="KAE8287116.1"/>
    </source>
</evidence>
<evidence type="ECO:0000259" key="1">
    <source>
        <dbReference type="PROSITE" id="PS51498"/>
    </source>
</evidence>
<keyword evidence="3" id="KW-1185">Reference proteome</keyword>
<feature type="domain" description="MABP" evidence="1">
    <location>
        <begin position="161"/>
        <end position="304"/>
    </location>
</feature>
<feature type="domain" description="MABP" evidence="1">
    <location>
        <begin position="13"/>
        <end position="160"/>
    </location>
</feature>
<dbReference type="Gene3D" id="2.100.10.50">
    <property type="match status" value="2"/>
</dbReference>
<dbReference type="EMBL" id="REGW02000014">
    <property type="protein sequence ID" value="KAE8287116.1"/>
    <property type="molecule type" value="Genomic_DNA"/>
</dbReference>
<protein>
    <recommendedName>
        <fullName evidence="1">MABP domain-containing protein</fullName>
    </recommendedName>
</protein>
<dbReference type="AlphaFoldDB" id="A0A6G0I7G0"/>